<keyword evidence="2" id="KW-1185">Reference proteome</keyword>
<dbReference type="InterPro" id="IPR009351">
    <property type="entry name" value="AlkZ-like"/>
</dbReference>
<dbReference type="GO" id="GO:0003677">
    <property type="term" value="F:DNA binding"/>
    <property type="evidence" value="ECO:0007669"/>
    <property type="project" value="UniProtKB-KW"/>
</dbReference>
<dbReference type="RefSeq" id="WP_110841834.1">
    <property type="nucleotide sequence ID" value="NZ_QJVJ01000009.1"/>
</dbReference>
<dbReference type="PANTHER" id="PTHR38479">
    <property type="entry name" value="LMO0824 PROTEIN"/>
    <property type="match status" value="1"/>
</dbReference>
<evidence type="ECO:0000313" key="1">
    <source>
        <dbReference type="EMBL" id="PYI52465.1"/>
    </source>
</evidence>
<proteinExistence type="predicted"/>
<dbReference type="Proteomes" id="UP000247476">
    <property type="component" value="Unassembled WGS sequence"/>
</dbReference>
<evidence type="ECO:0000313" key="2">
    <source>
        <dbReference type="Proteomes" id="UP000247476"/>
    </source>
</evidence>
<dbReference type="EMBL" id="QJVJ01000009">
    <property type="protein sequence ID" value="PYI52465.1"/>
    <property type="molecule type" value="Genomic_DNA"/>
</dbReference>
<dbReference type="AlphaFoldDB" id="A0A2V5JZT3"/>
<name>A0A2V5JZT3_9BACL</name>
<dbReference type="PANTHER" id="PTHR38479:SF2">
    <property type="entry name" value="WINGED HELIX DNA-BINDING DOMAIN-CONTAINING PROTEIN"/>
    <property type="match status" value="1"/>
</dbReference>
<sequence>MANRAIASRRLLHQRIVGAKEKKPEDVIRHLGALQAQDYGQAIWGIGLRTEGGTAADVERAIEEQRIVLTWAMRGTLHAVPAADVKWMLKLLAPRVLAQDKRRLEQLEIAPEHIAQCEALMRDALQGGRRISRPTLMQMMEEAGIGTRHQRGYHLLWHLAQLGLICLGPLEGKQQTFVLLDEWVREENRLSLDEALGELAKRYFTSHGPATVHDFAWWSGLKVSEARQGVEAAQRALDSVTIDGDVYWLGADGPGEIEEQVHISLLPGFDEYLLGYKDRGAVLAAEHAPLLVPGGNGVFAPMLVIDGQIAGIWKRTMKKNGVDISVHPFAALGDRRERVVEEVRRYGEWLGLPISRLDFQEE</sequence>
<gene>
    <name evidence="1" type="ORF">DLM86_19990</name>
</gene>
<protein>
    <submittedName>
        <fullName evidence="1">Winged helix DNA-binding domain-containing protein</fullName>
    </submittedName>
</protein>
<dbReference type="OrthoDB" id="2210247at2"/>
<accession>A0A2V5JZT3</accession>
<dbReference type="Pfam" id="PF06224">
    <property type="entry name" value="AlkZ-like"/>
    <property type="match status" value="1"/>
</dbReference>
<comment type="caution">
    <text evidence="1">The sequence shown here is derived from an EMBL/GenBank/DDBJ whole genome shotgun (WGS) entry which is preliminary data.</text>
</comment>
<keyword evidence="1" id="KW-0238">DNA-binding</keyword>
<organism evidence="1 2">
    <name type="scientific">Paenibacillus flagellatus</name>
    <dbReference type="NCBI Taxonomy" id="2211139"/>
    <lineage>
        <taxon>Bacteria</taxon>
        <taxon>Bacillati</taxon>
        <taxon>Bacillota</taxon>
        <taxon>Bacilli</taxon>
        <taxon>Bacillales</taxon>
        <taxon>Paenibacillaceae</taxon>
        <taxon>Paenibacillus</taxon>
    </lineage>
</organism>
<reference evidence="1 2" key="1">
    <citation type="submission" date="2018-05" db="EMBL/GenBank/DDBJ databases">
        <title>Paenibacillus flagellatus sp. nov., isolated from selenium mineral soil.</title>
        <authorList>
            <person name="Dai X."/>
        </authorList>
    </citation>
    <scope>NUCLEOTIDE SEQUENCE [LARGE SCALE GENOMIC DNA]</scope>
    <source>
        <strain evidence="1 2">DXL2</strain>
    </source>
</reference>